<dbReference type="AlphaFoldDB" id="S7QDD7"/>
<dbReference type="EMBL" id="KE164616">
    <property type="protein sequence ID" value="EPQ19222.1"/>
    <property type="molecule type" value="Genomic_DNA"/>
</dbReference>
<gene>
    <name evidence="2" type="ORF">D623_10021306</name>
</gene>
<dbReference type="PANTHER" id="PTHR48228:SF5">
    <property type="entry name" value="ALPHA-METHYLACYL-COA RACEMASE"/>
    <property type="match status" value="1"/>
</dbReference>
<dbReference type="SUPFAM" id="SSF89796">
    <property type="entry name" value="CoA-transferase family III (CaiB/BaiF)"/>
    <property type="match status" value="1"/>
</dbReference>
<evidence type="ECO:0000256" key="1">
    <source>
        <dbReference type="ARBA" id="ARBA00008383"/>
    </source>
</evidence>
<name>S7QDD7_MYOBR</name>
<dbReference type="InterPro" id="IPR044855">
    <property type="entry name" value="CoA-Trfase_III_dom3_sf"/>
</dbReference>
<protein>
    <submittedName>
        <fullName evidence="2">Alpha-methylacyl-CoA racemase</fullName>
    </submittedName>
</protein>
<proteinExistence type="inferred from homology"/>
<reference evidence="2 3" key="1">
    <citation type="journal article" date="2013" name="Nat. Commun.">
        <title>Genome analysis reveals insights into physiology and longevity of the Brandt's bat Myotis brandtii.</title>
        <authorList>
            <person name="Seim I."/>
            <person name="Fang X."/>
            <person name="Xiong Z."/>
            <person name="Lobanov A.V."/>
            <person name="Huang Z."/>
            <person name="Ma S."/>
            <person name="Feng Y."/>
            <person name="Turanov A.A."/>
            <person name="Zhu Y."/>
            <person name="Lenz T.L."/>
            <person name="Gerashchenko M.V."/>
            <person name="Fan D."/>
            <person name="Hee Yim S."/>
            <person name="Yao X."/>
            <person name="Jordan D."/>
            <person name="Xiong Y."/>
            <person name="Ma Y."/>
            <person name="Lyapunov A.N."/>
            <person name="Chen G."/>
            <person name="Kulakova O.I."/>
            <person name="Sun Y."/>
            <person name="Lee S.G."/>
            <person name="Bronson R.T."/>
            <person name="Moskalev A.A."/>
            <person name="Sunyaev S.R."/>
            <person name="Zhang G."/>
            <person name="Krogh A."/>
            <person name="Wang J."/>
            <person name="Gladyshev V.N."/>
        </authorList>
    </citation>
    <scope>NUCLEOTIDE SEQUENCE [LARGE SCALE GENOMIC DNA]</scope>
</reference>
<dbReference type="InterPro" id="IPR050509">
    <property type="entry name" value="CoA-transferase_III"/>
</dbReference>
<keyword evidence="3" id="KW-1185">Reference proteome</keyword>
<dbReference type="GO" id="GO:0008111">
    <property type="term" value="F:alpha-methylacyl-CoA racemase activity"/>
    <property type="evidence" value="ECO:0007669"/>
    <property type="project" value="TreeGrafter"/>
</dbReference>
<dbReference type="GO" id="GO:0005739">
    <property type="term" value="C:mitochondrion"/>
    <property type="evidence" value="ECO:0007669"/>
    <property type="project" value="TreeGrafter"/>
</dbReference>
<dbReference type="eggNOG" id="KOG3957">
    <property type="taxonomic scope" value="Eukaryota"/>
</dbReference>
<dbReference type="InterPro" id="IPR023606">
    <property type="entry name" value="CoA-Trfase_III_dom_1_sf"/>
</dbReference>
<evidence type="ECO:0000313" key="3">
    <source>
        <dbReference type="Proteomes" id="UP000052978"/>
    </source>
</evidence>
<dbReference type="Pfam" id="PF02515">
    <property type="entry name" value="CoA_transf_3"/>
    <property type="match status" value="1"/>
</dbReference>
<dbReference type="InterPro" id="IPR003673">
    <property type="entry name" value="CoA-Trfase_fam_III"/>
</dbReference>
<dbReference type="PANTHER" id="PTHR48228">
    <property type="entry name" value="SUCCINYL-COA--D-CITRAMALATE COA-TRANSFERASE"/>
    <property type="match status" value="1"/>
</dbReference>
<organism evidence="2 3">
    <name type="scientific">Myotis brandtii</name>
    <name type="common">Brandt's bat</name>
    <dbReference type="NCBI Taxonomy" id="109478"/>
    <lineage>
        <taxon>Eukaryota</taxon>
        <taxon>Metazoa</taxon>
        <taxon>Chordata</taxon>
        <taxon>Craniata</taxon>
        <taxon>Vertebrata</taxon>
        <taxon>Euteleostomi</taxon>
        <taxon>Mammalia</taxon>
        <taxon>Eutheria</taxon>
        <taxon>Laurasiatheria</taxon>
        <taxon>Chiroptera</taxon>
        <taxon>Yangochiroptera</taxon>
        <taxon>Vespertilionidae</taxon>
        <taxon>Myotis</taxon>
    </lineage>
</organism>
<evidence type="ECO:0000313" key="2">
    <source>
        <dbReference type="EMBL" id="EPQ19222.1"/>
    </source>
</evidence>
<dbReference type="GO" id="GO:0008206">
    <property type="term" value="P:bile acid metabolic process"/>
    <property type="evidence" value="ECO:0007669"/>
    <property type="project" value="TreeGrafter"/>
</dbReference>
<comment type="similarity">
    <text evidence="1">Belongs to the CoA-transferase III family.</text>
</comment>
<accession>S7QDD7</accession>
<dbReference type="Gene3D" id="3.40.50.10540">
    <property type="entry name" value="Crotonobetainyl-coa:carnitine coa-transferase, domain 1"/>
    <property type="match status" value="1"/>
</dbReference>
<dbReference type="Proteomes" id="UP000052978">
    <property type="component" value="Unassembled WGS sequence"/>
</dbReference>
<sequence length="326" mass="35785">MLQKNPRLVHVKVSTEMKLSSKYSQSRGHDINFLALSGVLSTFGRKHEKPYVPPNFLASSTGGFLGAFGTVMALFERALSGRGQTVDANVIESTAYASSALWYLQKMNNFNGVKVDNLLDGSAPFYGTYRTSDGKFMAVGAVEAHLYELFLKGLGLDPSKLPKQLSLPDWPRLKTLFADIFAKKTQAEWCKVFGELDACVTPVLTAEDISQLAKEEMGTSFITDQQQVIAPMPVPFFSKTPASVPFTRNAVLGEHSEEILRGYGFSKQEIARLHVLGVIKSHLCTDNGSAWGSCVGLAFGCLPYCWDHVPFQGLLKNGDLFKMTHG</sequence>
<dbReference type="Gene3D" id="3.30.1540.10">
    <property type="entry name" value="formyl-coa transferase, domain 3"/>
    <property type="match status" value="1"/>
</dbReference>